<dbReference type="InterPro" id="IPR055080">
    <property type="entry name" value="Gal80p-like_C"/>
</dbReference>
<dbReference type="InterPro" id="IPR036291">
    <property type="entry name" value="NAD(P)-bd_dom_sf"/>
</dbReference>
<gene>
    <name evidence="3" type="ORF">VHEMI04660</name>
</gene>
<dbReference type="STRING" id="1531966.A0A0A1TF06"/>
<accession>A0A0A1TF06</accession>
<dbReference type="PANTHER" id="PTHR43708:SF1">
    <property type="entry name" value="GALACTOSE_LACTOSE METABOLISM REGULATORY PROTEIN GAL80"/>
    <property type="match status" value="1"/>
</dbReference>
<organism evidence="3 4">
    <name type="scientific">[Torrubiella] hemipterigena</name>
    <dbReference type="NCBI Taxonomy" id="1531966"/>
    <lineage>
        <taxon>Eukaryota</taxon>
        <taxon>Fungi</taxon>
        <taxon>Dikarya</taxon>
        <taxon>Ascomycota</taxon>
        <taxon>Pezizomycotina</taxon>
        <taxon>Sordariomycetes</taxon>
        <taxon>Hypocreomycetidae</taxon>
        <taxon>Hypocreales</taxon>
        <taxon>Clavicipitaceae</taxon>
        <taxon>Clavicipitaceae incertae sedis</taxon>
        <taxon>'Torrubiella' clade</taxon>
    </lineage>
</organism>
<dbReference type="AlphaFoldDB" id="A0A0A1TF06"/>
<dbReference type="Proteomes" id="UP000039046">
    <property type="component" value="Unassembled WGS sequence"/>
</dbReference>
<evidence type="ECO:0000313" key="3">
    <source>
        <dbReference type="EMBL" id="CEJ88251.1"/>
    </source>
</evidence>
<dbReference type="SUPFAM" id="SSF55347">
    <property type="entry name" value="Glyceraldehyde-3-phosphate dehydrogenase-like, C-terminal domain"/>
    <property type="match status" value="1"/>
</dbReference>
<name>A0A0A1TF06_9HYPO</name>
<dbReference type="OrthoDB" id="4939225at2759"/>
<dbReference type="GO" id="GO:0000166">
    <property type="term" value="F:nucleotide binding"/>
    <property type="evidence" value="ECO:0007669"/>
    <property type="project" value="InterPro"/>
</dbReference>
<feature type="domain" description="Gal80p-like C-terminal" evidence="2">
    <location>
        <begin position="141"/>
        <end position="293"/>
    </location>
</feature>
<keyword evidence="4" id="KW-1185">Reference proteome</keyword>
<dbReference type="EMBL" id="CDHN01000002">
    <property type="protein sequence ID" value="CEJ88251.1"/>
    <property type="molecule type" value="Genomic_DNA"/>
</dbReference>
<dbReference type="Gene3D" id="3.40.50.720">
    <property type="entry name" value="NAD(P)-binding Rossmann-like Domain"/>
    <property type="match status" value="1"/>
</dbReference>
<dbReference type="InterPro" id="IPR000683">
    <property type="entry name" value="Gfo/Idh/MocA-like_OxRdtase_N"/>
</dbReference>
<dbReference type="Pfam" id="PF22685">
    <property type="entry name" value="Gal80p_C-like"/>
    <property type="match status" value="1"/>
</dbReference>
<evidence type="ECO:0000259" key="2">
    <source>
        <dbReference type="Pfam" id="PF22685"/>
    </source>
</evidence>
<dbReference type="Pfam" id="PF01408">
    <property type="entry name" value="GFO_IDH_MocA"/>
    <property type="match status" value="1"/>
</dbReference>
<dbReference type="HOGENOM" id="CLU_023194_25_2_1"/>
<protein>
    <recommendedName>
        <fullName evidence="5">Gfo/Idh/MocA-like oxidoreductase N-terminal domain-containing protein</fullName>
    </recommendedName>
</protein>
<reference evidence="3 4" key="1">
    <citation type="journal article" date="2015" name="Genome Announc.">
        <title>Draft Genome Sequence and Gene Annotation of the Entomopathogenic Fungus Verticillium hemipterigenum.</title>
        <authorList>
            <person name="Horn F."/>
            <person name="Habel A."/>
            <person name="Scharf D.H."/>
            <person name="Dworschak J."/>
            <person name="Brakhage A.A."/>
            <person name="Guthke R."/>
            <person name="Hertweck C."/>
            <person name="Linde J."/>
        </authorList>
    </citation>
    <scope>NUCLEOTIDE SEQUENCE [LARGE SCALE GENOMIC DNA]</scope>
</reference>
<dbReference type="PANTHER" id="PTHR43708">
    <property type="entry name" value="CONSERVED EXPRESSED OXIDOREDUCTASE (EUROFUNG)"/>
    <property type="match status" value="1"/>
</dbReference>
<proteinExistence type="predicted"/>
<feature type="domain" description="Gfo/Idh/MocA-like oxidoreductase N-terminal" evidence="1">
    <location>
        <begin position="4"/>
        <end position="130"/>
    </location>
</feature>
<dbReference type="InterPro" id="IPR051317">
    <property type="entry name" value="Gfo/Idh/MocA_oxidoreduct"/>
</dbReference>
<evidence type="ECO:0000313" key="4">
    <source>
        <dbReference type="Proteomes" id="UP000039046"/>
    </source>
</evidence>
<dbReference type="SUPFAM" id="SSF51735">
    <property type="entry name" value="NAD(P)-binding Rossmann-fold domains"/>
    <property type="match status" value="1"/>
</dbReference>
<evidence type="ECO:0000259" key="1">
    <source>
        <dbReference type="Pfam" id="PF01408"/>
    </source>
</evidence>
<sequence length="374" mass="41157">MAIIRVAIVGLSANAKTAWAAVGHLPYLLSARGRKNFKITALLNSSTEAAQKAIEKYFPDDTGIKAYGNPEDLAADPEVDLVVTSTRVDTHYSATLPSIKAGKVPYIEWPLAQDVKHAEELQDAVGANGKSIVGLQGRYVPLFEKVKALIDEGKIGKVLSSELRAFGGTVDRETLTNKLDYFTDRSIGGNPITIGFAHLFDQVQSVLGDVSDIRSIAQIQRPVVKFIDDKGAVVRSEPTNVPDLLHLSGRLADNATAVPDATVSVYFRRGQPFKGQDAFTWSVNGEKGEIRLTARNTTFLGGQQDPGEVHFQVHDHVTDELEDITAEWRDWQNEYDYAAAKAIADVYERYLNNEPVPTFAEAVELHRKLEQILQ</sequence>
<dbReference type="Gene3D" id="3.30.360.10">
    <property type="entry name" value="Dihydrodipicolinate Reductase, domain 2"/>
    <property type="match status" value="1"/>
</dbReference>
<evidence type="ECO:0008006" key="5">
    <source>
        <dbReference type="Google" id="ProtNLM"/>
    </source>
</evidence>